<dbReference type="VEuPathDB" id="FungiDB:PTTG_09848"/>
<feature type="region of interest" description="Disordered" evidence="1">
    <location>
        <begin position="1"/>
        <end position="32"/>
    </location>
</feature>
<reference evidence="2" key="2">
    <citation type="submission" date="2016-05" db="EMBL/GenBank/DDBJ databases">
        <title>Comparative analysis highlights variable genome content of wheat rusts and divergence of the mating loci.</title>
        <authorList>
            <person name="Cuomo C.A."/>
            <person name="Bakkeren G."/>
            <person name="Szabo L."/>
            <person name="Khalil H."/>
            <person name="Joly D."/>
            <person name="Goldberg J."/>
            <person name="Young S."/>
            <person name="Zeng Q."/>
            <person name="Fellers J."/>
        </authorList>
    </citation>
    <scope>NUCLEOTIDE SEQUENCE [LARGE SCALE GENOMIC DNA]</scope>
    <source>
        <strain evidence="2">1-1 BBBD Race 1</strain>
    </source>
</reference>
<reference evidence="3 4" key="3">
    <citation type="journal article" date="2017" name="G3 (Bethesda)">
        <title>Comparative analysis highlights variable genome content of wheat rusts and divergence of the mating loci.</title>
        <authorList>
            <person name="Cuomo C.A."/>
            <person name="Bakkeren G."/>
            <person name="Khalil H.B."/>
            <person name="Panwar V."/>
            <person name="Joly D."/>
            <person name="Linning R."/>
            <person name="Sakthikumar S."/>
            <person name="Song X."/>
            <person name="Adiconis X."/>
            <person name="Fan L."/>
            <person name="Goldberg J.M."/>
            <person name="Levin J.Z."/>
            <person name="Young S."/>
            <person name="Zeng Q."/>
            <person name="Anikster Y."/>
            <person name="Bruce M."/>
            <person name="Wang M."/>
            <person name="Yin C."/>
            <person name="McCallum B."/>
            <person name="Szabo L.J."/>
            <person name="Hulbert S."/>
            <person name="Chen X."/>
            <person name="Fellers J.P."/>
        </authorList>
    </citation>
    <scope>NUCLEOTIDE SEQUENCE</scope>
    <source>
        <strain evidence="3">isolate 1-1 / race 1 (BBBD)</strain>
        <strain evidence="4">Isolate 1-1 / race 1 (BBBD)</strain>
    </source>
</reference>
<feature type="compositionally biased region" description="Low complexity" evidence="1">
    <location>
        <begin position="177"/>
        <end position="194"/>
    </location>
</feature>
<dbReference type="EMBL" id="ADAS02000946">
    <property type="protein sequence ID" value="OAV86624.1"/>
    <property type="molecule type" value="Genomic_DNA"/>
</dbReference>
<sequence length="351" mass="38955">MDTSISGTTESIIPSAPNDFHKTKHQRPSLDQIESPTLSVGLSVILPLSCRLSRLPVYPFWDLRRPSVEPTVEDQLKSPRISPAAELPAAPVSTTTSKLYNPPSASSLFSGLIGKHKPGRNVDDTDESGNTAVTSNNKSKAAGGFANQNLVPVSTSSTGKRGSPTKRSKKEWRRTKQQQTTEQQQAPQQQQQRQKQVEALLSEAWGLPGHLSYLDYLLPSPFPQPLVIEGLGDGPQSKIFETPARVKFPSKRITIADLRKCSKNLVDYLQKVQIESSDREKRNELVAKSLSCKLSQPPADNQPSSCRFFCYRSIRCQPQNSGNHCRSIWTIVPSIHKGLYHTKFVFLVQVK</sequence>
<feature type="compositionally biased region" description="Polar residues" evidence="1">
    <location>
        <begin position="1"/>
        <end position="12"/>
    </location>
</feature>
<organism evidence="2">
    <name type="scientific">Puccinia triticina (isolate 1-1 / race 1 (BBBD))</name>
    <name type="common">Brown leaf rust fungus</name>
    <dbReference type="NCBI Taxonomy" id="630390"/>
    <lineage>
        <taxon>Eukaryota</taxon>
        <taxon>Fungi</taxon>
        <taxon>Dikarya</taxon>
        <taxon>Basidiomycota</taxon>
        <taxon>Pucciniomycotina</taxon>
        <taxon>Pucciniomycetes</taxon>
        <taxon>Pucciniales</taxon>
        <taxon>Pucciniaceae</taxon>
        <taxon>Puccinia</taxon>
    </lineage>
</organism>
<feature type="compositionally biased region" description="Polar residues" evidence="1">
    <location>
        <begin position="128"/>
        <end position="139"/>
    </location>
</feature>
<protein>
    <submittedName>
        <fullName evidence="2 3">Uncharacterized protein</fullName>
    </submittedName>
</protein>
<proteinExistence type="predicted"/>
<evidence type="ECO:0000313" key="3">
    <source>
        <dbReference type="EnsemblFungi" id="PTTG_09848-t43_2-p1"/>
    </source>
</evidence>
<reference evidence="3" key="4">
    <citation type="submission" date="2025-05" db="UniProtKB">
        <authorList>
            <consortium name="EnsemblFungi"/>
        </authorList>
    </citation>
    <scope>IDENTIFICATION</scope>
    <source>
        <strain evidence="3">isolate 1-1 / race 1 (BBBD)</strain>
    </source>
</reference>
<evidence type="ECO:0000313" key="4">
    <source>
        <dbReference type="Proteomes" id="UP000005240"/>
    </source>
</evidence>
<name>A0A180G1X1_PUCT1</name>
<evidence type="ECO:0000313" key="2">
    <source>
        <dbReference type="EMBL" id="OAV86624.1"/>
    </source>
</evidence>
<evidence type="ECO:0000256" key="1">
    <source>
        <dbReference type="SAM" id="MobiDB-lite"/>
    </source>
</evidence>
<reference evidence="2" key="1">
    <citation type="submission" date="2009-11" db="EMBL/GenBank/DDBJ databases">
        <authorList>
            <consortium name="The Broad Institute Genome Sequencing Platform"/>
            <person name="Ward D."/>
            <person name="Feldgarden M."/>
            <person name="Earl A."/>
            <person name="Young S.K."/>
            <person name="Zeng Q."/>
            <person name="Koehrsen M."/>
            <person name="Alvarado L."/>
            <person name="Berlin A."/>
            <person name="Bochicchio J."/>
            <person name="Borenstein D."/>
            <person name="Chapman S.B."/>
            <person name="Chen Z."/>
            <person name="Engels R."/>
            <person name="Freedman E."/>
            <person name="Gellesch M."/>
            <person name="Goldberg J."/>
            <person name="Griggs A."/>
            <person name="Gujja S."/>
            <person name="Heilman E."/>
            <person name="Heiman D."/>
            <person name="Hepburn T."/>
            <person name="Howarth C."/>
            <person name="Jen D."/>
            <person name="Larson L."/>
            <person name="Lewis B."/>
            <person name="Mehta T."/>
            <person name="Park D."/>
            <person name="Pearson M."/>
            <person name="Roberts A."/>
            <person name="Saif S."/>
            <person name="Shea T."/>
            <person name="Shenoy N."/>
            <person name="Sisk P."/>
            <person name="Stolte C."/>
            <person name="Sykes S."/>
            <person name="Thomson T."/>
            <person name="Walk T."/>
            <person name="White J."/>
            <person name="Yandava C."/>
            <person name="Izard J."/>
            <person name="Baranova O.V."/>
            <person name="Blanton J.M."/>
            <person name="Tanner A.C."/>
            <person name="Dewhirst F.E."/>
            <person name="Haas B."/>
            <person name="Nusbaum C."/>
            <person name="Birren B."/>
        </authorList>
    </citation>
    <scope>NUCLEOTIDE SEQUENCE [LARGE SCALE GENOMIC DNA]</scope>
    <source>
        <strain evidence="2">1-1 BBBD Race 1</strain>
    </source>
</reference>
<dbReference type="EnsemblFungi" id="PTTG_09848-t43_2">
    <property type="protein sequence ID" value="PTTG_09848-t43_2-p1"/>
    <property type="gene ID" value="PTTG_09848"/>
</dbReference>
<dbReference type="OrthoDB" id="79252at2759"/>
<feature type="region of interest" description="Disordered" evidence="1">
    <location>
        <begin position="110"/>
        <end position="194"/>
    </location>
</feature>
<gene>
    <name evidence="2" type="ORF">PTTG_09848</name>
</gene>
<feature type="compositionally biased region" description="Basic residues" evidence="1">
    <location>
        <begin position="163"/>
        <end position="176"/>
    </location>
</feature>
<accession>A0A180G1X1</accession>
<keyword evidence="4" id="KW-1185">Reference proteome</keyword>
<dbReference type="PANTHER" id="PTHR47793">
    <property type="entry name" value="HISTONE DEACETYLASE COMPLEX SUBUNIT CTI6"/>
    <property type="match status" value="1"/>
</dbReference>
<dbReference type="Proteomes" id="UP000005240">
    <property type="component" value="Unassembled WGS sequence"/>
</dbReference>
<dbReference type="AlphaFoldDB" id="A0A180G1X1"/>
<feature type="compositionally biased region" description="Polar residues" evidence="1">
    <location>
        <begin position="146"/>
        <end position="160"/>
    </location>
</feature>
<dbReference type="PANTHER" id="PTHR47793:SF1">
    <property type="entry name" value="HISTONE DEACETYLASE COMPLEX SUBUNIT CTI6"/>
    <property type="match status" value="1"/>
</dbReference>
<dbReference type="InterPro" id="IPR053051">
    <property type="entry name" value="HDAC_complex_subunit"/>
</dbReference>